<name>A0ACB9BPV0_CICIN</name>
<evidence type="ECO:0000313" key="1">
    <source>
        <dbReference type="EMBL" id="KAI3724032.1"/>
    </source>
</evidence>
<sequence length="117" mass="13120">MSFPVNSSYCANHGIHFFLKSFRHDIRSFLIVDCASSSLSKTSEFLSFLELWLKELVPLCHFLSSACLTLQPTNHAYLDTHRSRVTISGDFSTLSPTPSLTPSPGDPITDERMTHND</sequence>
<comment type="caution">
    <text evidence="1">The sequence shown here is derived from an EMBL/GenBank/DDBJ whole genome shotgun (WGS) entry which is preliminary data.</text>
</comment>
<evidence type="ECO:0000313" key="2">
    <source>
        <dbReference type="Proteomes" id="UP001055811"/>
    </source>
</evidence>
<proteinExistence type="predicted"/>
<dbReference type="EMBL" id="CM042014">
    <property type="protein sequence ID" value="KAI3724032.1"/>
    <property type="molecule type" value="Genomic_DNA"/>
</dbReference>
<accession>A0ACB9BPV0</accession>
<protein>
    <submittedName>
        <fullName evidence="1">Uncharacterized protein</fullName>
    </submittedName>
</protein>
<keyword evidence="2" id="KW-1185">Reference proteome</keyword>
<gene>
    <name evidence="1" type="ORF">L2E82_35796</name>
</gene>
<organism evidence="1 2">
    <name type="scientific">Cichorium intybus</name>
    <name type="common">Chicory</name>
    <dbReference type="NCBI Taxonomy" id="13427"/>
    <lineage>
        <taxon>Eukaryota</taxon>
        <taxon>Viridiplantae</taxon>
        <taxon>Streptophyta</taxon>
        <taxon>Embryophyta</taxon>
        <taxon>Tracheophyta</taxon>
        <taxon>Spermatophyta</taxon>
        <taxon>Magnoliopsida</taxon>
        <taxon>eudicotyledons</taxon>
        <taxon>Gunneridae</taxon>
        <taxon>Pentapetalae</taxon>
        <taxon>asterids</taxon>
        <taxon>campanulids</taxon>
        <taxon>Asterales</taxon>
        <taxon>Asteraceae</taxon>
        <taxon>Cichorioideae</taxon>
        <taxon>Cichorieae</taxon>
        <taxon>Cichoriinae</taxon>
        <taxon>Cichorium</taxon>
    </lineage>
</organism>
<reference evidence="2" key="1">
    <citation type="journal article" date="2022" name="Mol. Ecol. Resour.">
        <title>The genomes of chicory, endive, great burdock and yacon provide insights into Asteraceae palaeo-polyploidization history and plant inulin production.</title>
        <authorList>
            <person name="Fan W."/>
            <person name="Wang S."/>
            <person name="Wang H."/>
            <person name="Wang A."/>
            <person name="Jiang F."/>
            <person name="Liu H."/>
            <person name="Zhao H."/>
            <person name="Xu D."/>
            <person name="Zhang Y."/>
        </authorList>
    </citation>
    <scope>NUCLEOTIDE SEQUENCE [LARGE SCALE GENOMIC DNA]</scope>
    <source>
        <strain evidence="2">cv. Punajuju</strain>
    </source>
</reference>
<dbReference type="Proteomes" id="UP001055811">
    <property type="component" value="Linkage Group LG06"/>
</dbReference>
<reference evidence="1 2" key="2">
    <citation type="journal article" date="2022" name="Mol. Ecol. Resour.">
        <title>The genomes of chicory, endive, great burdock and yacon provide insights into Asteraceae paleo-polyploidization history and plant inulin production.</title>
        <authorList>
            <person name="Fan W."/>
            <person name="Wang S."/>
            <person name="Wang H."/>
            <person name="Wang A."/>
            <person name="Jiang F."/>
            <person name="Liu H."/>
            <person name="Zhao H."/>
            <person name="Xu D."/>
            <person name="Zhang Y."/>
        </authorList>
    </citation>
    <scope>NUCLEOTIDE SEQUENCE [LARGE SCALE GENOMIC DNA]</scope>
    <source>
        <strain evidence="2">cv. Punajuju</strain>
        <tissue evidence="1">Leaves</tissue>
    </source>
</reference>